<dbReference type="EMBL" id="PGEZ01000002">
    <property type="protein sequence ID" value="PJJ54092.1"/>
    <property type="molecule type" value="Genomic_DNA"/>
</dbReference>
<dbReference type="CDD" id="cd00833">
    <property type="entry name" value="PKS"/>
    <property type="match status" value="1"/>
</dbReference>
<keyword evidence="2" id="KW-0596">Phosphopantetheine</keyword>
<dbReference type="InterPro" id="IPR036291">
    <property type="entry name" value="NAD(P)-bd_dom_sf"/>
</dbReference>
<dbReference type="InterPro" id="IPR036736">
    <property type="entry name" value="ACP-like_sf"/>
</dbReference>
<dbReference type="RefSeq" id="WP_100415368.1">
    <property type="nucleotide sequence ID" value="NZ_PGEZ01000002.1"/>
</dbReference>
<dbReference type="GO" id="GO:0004315">
    <property type="term" value="F:3-oxoacyl-[acyl-carrier-protein] synthase activity"/>
    <property type="evidence" value="ECO:0007669"/>
    <property type="project" value="InterPro"/>
</dbReference>
<feature type="active site" description="Proton acceptor; for dehydratase activity" evidence="5">
    <location>
        <position position="1373"/>
    </location>
</feature>
<proteinExistence type="predicted"/>
<dbReference type="InterPro" id="IPR020806">
    <property type="entry name" value="PKS_PP-bd"/>
</dbReference>
<reference evidence="10 11" key="1">
    <citation type="submission" date="2017-11" db="EMBL/GenBank/DDBJ databases">
        <title>Genomic Encyclopedia of Archaeal and Bacterial Type Strains, Phase II (KMG-II): From Individual Species to Whole Genera.</title>
        <authorList>
            <person name="Goeker M."/>
        </authorList>
    </citation>
    <scope>NUCLEOTIDE SEQUENCE [LARGE SCALE GENOMIC DNA]</scope>
    <source>
        <strain evidence="10 11">DSM 27763</strain>
    </source>
</reference>
<dbReference type="SUPFAM" id="SSF52151">
    <property type="entry name" value="FabD/lysophospholipase-like"/>
    <property type="match status" value="1"/>
</dbReference>
<dbReference type="Pfam" id="PF21089">
    <property type="entry name" value="PKS_DH_N"/>
    <property type="match status" value="1"/>
</dbReference>
<dbReference type="SUPFAM" id="SSF55048">
    <property type="entry name" value="Probable ACP-binding domain of malonyl-CoA ACP transacylase"/>
    <property type="match status" value="1"/>
</dbReference>
<dbReference type="Pfam" id="PF00109">
    <property type="entry name" value="ketoacyl-synt"/>
    <property type="match status" value="1"/>
</dbReference>
<dbReference type="SMART" id="SM00822">
    <property type="entry name" value="PKS_KR"/>
    <property type="match status" value="1"/>
</dbReference>
<keyword evidence="11" id="KW-1185">Reference proteome</keyword>
<dbReference type="InterPro" id="IPR014030">
    <property type="entry name" value="Ketoacyl_synth_N"/>
</dbReference>
<dbReference type="GO" id="GO:0004312">
    <property type="term" value="F:fatty acid synthase activity"/>
    <property type="evidence" value="ECO:0007669"/>
    <property type="project" value="TreeGrafter"/>
</dbReference>
<evidence type="ECO:0000256" key="5">
    <source>
        <dbReference type="PROSITE-ProRule" id="PRU01363"/>
    </source>
</evidence>
<dbReference type="InterPro" id="IPR049552">
    <property type="entry name" value="PKS_DH_N"/>
</dbReference>
<evidence type="ECO:0000256" key="1">
    <source>
        <dbReference type="ARBA" id="ARBA00001957"/>
    </source>
</evidence>
<dbReference type="InterPro" id="IPR016035">
    <property type="entry name" value="Acyl_Trfase/lysoPLipase"/>
</dbReference>
<dbReference type="InterPro" id="IPR002347">
    <property type="entry name" value="SDR_fam"/>
</dbReference>
<dbReference type="PROSITE" id="PS52019">
    <property type="entry name" value="PKS_MFAS_DH"/>
    <property type="match status" value="1"/>
</dbReference>
<feature type="compositionally biased region" description="Pro residues" evidence="6">
    <location>
        <begin position="1678"/>
        <end position="1692"/>
    </location>
</feature>
<feature type="domain" description="Ketosynthase family 3 (KS3)" evidence="8">
    <location>
        <begin position="4"/>
        <end position="434"/>
    </location>
</feature>
<evidence type="ECO:0000256" key="3">
    <source>
        <dbReference type="ARBA" id="ARBA00022553"/>
    </source>
</evidence>
<dbReference type="Gene3D" id="3.40.50.720">
    <property type="entry name" value="NAD(P)-binding Rossmann-like Domain"/>
    <property type="match status" value="1"/>
</dbReference>
<organism evidence="10 11">
    <name type="scientific">Mumia flava</name>
    <dbReference type="NCBI Taxonomy" id="1348852"/>
    <lineage>
        <taxon>Bacteria</taxon>
        <taxon>Bacillati</taxon>
        <taxon>Actinomycetota</taxon>
        <taxon>Actinomycetes</taxon>
        <taxon>Propionibacteriales</taxon>
        <taxon>Nocardioidaceae</taxon>
        <taxon>Mumia</taxon>
    </lineage>
</organism>
<dbReference type="PROSITE" id="PS00606">
    <property type="entry name" value="KS3_1"/>
    <property type="match status" value="1"/>
</dbReference>
<dbReference type="Proteomes" id="UP000230842">
    <property type="component" value="Unassembled WGS sequence"/>
</dbReference>
<dbReference type="PROSITE" id="PS52004">
    <property type="entry name" value="KS3_2"/>
    <property type="match status" value="1"/>
</dbReference>
<dbReference type="InterPro" id="IPR016039">
    <property type="entry name" value="Thiolase-like"/>
</dbReference>
<dbReference type="Gene3D" id="3.40.366.10">
    <property type="entry name" value="Malonyl-Coenzyme A Acyl Carrier Protein, domain 2"/>
    <property type="match status" value="1"/>
</dbReference>
<dbReference type="InterPro" id="IPR014043">
    <property type="entry name" value="Acyl_transferase_dom"/>
</dbReference>
<dbReference type="InterPro" id="IPR020807">
    <property type="entry name" value="PKS_DH"/>
</dbReference>
<dbReference type="Pfam" id="PF08659">
    <property type="entry name" value="KR"/>
    <property type="match status" value="1"/>
</dbReference>
<protein>
    <submittedName>
        <fullName evidence="10">Acyl transferase domain-containing protein</fullName>
    </submittedName>
</protein>
<feature type="region of interest" description="Disordered" evidence="6">
    <location>
        <begin position="1656"/>
        <end position="1734"/>
    </location>
</feature>
<dbReference type="InterPro" id="IPR013968">
    <property type="entry name" value="PKS_KR"/>
</dbReference>
<dbReference type="Gene3D" id="3.40.47.10">
    <property type="match status" value="1"/>
</dbReference>
<dbReference type="InterPro" id="IPR049551">
    <property type="entry name" value="PKS_DH_C"/>
</dbReference>
<dbReference type="Pfam" id="PF14765">
    <property type="entry name" value="PS-DH"/>
    <property type="match status" value="1"/>
</dbReference>
<dbReference type="FunFam" id="1.10.1200.10:FF:000005">
    <property type="entry name" value="Nonribosomal peptide synthetase 1"/>
    <property type="match status" value="1"/>
</dbReference>
<feature type="domain" description="Carrier" evidence="7">
    <location>
        <begin position="1728"/>
        <end position="1803"/>
    </location>
</feature>
<dbReference type="SUPFAM" id="SSF51735">
    <property type="entry name" value="NAD(P)-binding Rossmann-fold domains"/>
    <property type="match status" value="2"/>
</dbReference>
<sequence length="1805" mass="188557">MDLDDAIAVVGVAANVPGASDVDAFWMNLARGVESVTVLSDEQLRDHGVPEERLADPAYVKAAAMVEDAAGFDADLFGMTAREAQACDPQIRLFLEAAHAAIESAGYDPTTISAGTGVFASSGAPLYHEHHLRPQADAAGFPLSGLVTLNHGGYIATMASYTLDLHGPSVTVQTACSSTLVAVHLACQSLRTGDCDTAIVGGASIDFPLGHGYLWSDGGVQSRSGHCRPFDADADGTVFGAGACAVVLKPLADALADHDHVRAVIRGSAVNNDGADKVSFGAPSAAAQRAVVMEALSVADVDPGEISYVETHGTGTVVGDPIEVRALADAFTGLADEPLPAGNCAIGSVKGNIGHLGPVAGLAGFIKTVLALEHEQLPASINVRAPNPRLDLPSTPFRIQDRLATWARDPQRPRRAAVTSTGIGGANAHVVLEEAPPRATSRHEEEPRLVVWSGPTLDAEREVRAELAESFVQQGEATFADAVATLQHGRQTHSVRAAAVCTSAHDGAATLREDDGERIVVSRQPVTDAPSVCLLFPGQGSQQVTMARGLYRRVPVFAHALDEWLERLDSPDLRLRECWLGNAGLDITDTARAQPLLFAVELALAHLWQRAGVRPAALLGHSLGELSAATVAGIFEPDDAASVVLARGAAMRDHAAGGGMLAAAVGADAVDDLLAGTVTVAVINRDDQVVLSGSDDDLADVAAELTDRGVACTRLPTSGAFHTPLLRDAAVAFGKAFDGVSLAPPSLPVYSAASGRLISAEEAVEPAFWLDQLTEPVRFATAFDALVETPPGVLLEVGPGQVLTDLARRHPHVRDGSVDVVPTLPRRSGTAAGDPDEDVVAALAAAARLWTAGTDLSWEALGQSPLRHRVPLPGYPYQRARHWVDAPAAPATPSTAAPVVQAPAPAPRPAAAAEPATPFSMISWLPSAGGPPHLTRAGTTAVVFLPADDVRADDVLAALERAEVRTVPVRATPSSGQEGPDLVARPGNAADVRRVFDELADRGTDVDLIVHATAAAPWSPASTATVDEQLEASFFDVLAVVQHGLRTGATGRAPELVALTSGAVDVSGAEAVDPVKASIHGLVRTLAAELPWQRCKVVDVSATTPVDELREELCRTDEHGVVALRGRHRWVPVETPLQVAPSRPSILRSGGVYVLTGGMGGLGLTIARGLAATGTRPRIALLGRRVPPDGEPVDTWSAEVADAVTEATSRGAEVRLLSCDVGDPRDVRRALDVVAATLGPVRGLLHLAGVAGDGILQVRDPQRAAEVLRPKVRGTFALAEALADRAPLDWVALFSSRAAVDGLVGSGDYAAANAVLERCASVDLFPAERVLSIGYPSWTTVGMASRPGGASGVGELRRTTRLAAEDTWALDEHRLDGTPVLPGTATLDLVVRAAAQTLPSDDDQALVLSDVAFVAPLVARQARRVDVVLVAEDGRHRFEVRSQPEHDTTAPWVTHATGGVGRRAAEPATCDLAALREATRPVTEPGPGRFSLGPRWDSVHEVRDGEHERLVGLRLSAPFAADLDAHPLHPALLDLATSAARGCPGPGPADDPDEPYVPFHYRSLTVFAPLQAEVVAHVRSQGVRPGHLVADVDVFGTDGRILVAVEGFTMRRVDRDAFADGLDATSADSPEPVGIDPEVGIDMLMTLLASRTPENVIVRPHRGGRPVPLSGSESPAAPAVPRPVTPPAPAVPAAPAADAPAVTAPAASPPAAAPPAAAPPASTPPAAEPARSTSDRLRELWAHTLGNDRIELDDDFFDLGGNSLTAIELMSQIRERFEVELSVGFLFEAPTLAELSDVIDERLRR</sequence>
<dbReference type="PANTHER" id="PTHR43775:SF37">
    <property type="entry name" value="SI:DKEY-61P9.11"/>
    <property type="match status" value="1"/>
</dbReference>
<dbReference type="InterPro" id="IPR049900">
    <property type="entry name" value="PKS_mFAS_DH"/>
</dbReference>
<dbReference type="InterPro" id="IPR014031">
    <property type="entry name" value="Ketoacyl_synth_C"/>
</dbReference>
<gene>
    <name evidence="10" type="ORF">CLV56_3596</name>
</gene>
<evidence type="ECO:0000313" key="10">
    <source>
        <dbReference type="EMBL" id="PJJ54092.1"/>
    </source>
</evidence>
<feature type="region of interest" description="Disordered" evidence="6">
    <location>
        <begin position="888"/>
        <end position="912"/>
    </location>
</feature>
<dbReference type="InterPro" id="IPR057326">
    <property type="entry name" value="KR_dom"/>
</dbReference>
<dbReference type="Gene3D" id="3.30.70.3290">
    <property type="match status" value="1"/>
</dbReference>
<evidence type="ECO:0000259" key="9">
    <source>
        <dbReference type="PROSITE" id="PS52019"/>
    </source>
</evidence>
<keyword evidence="3" id="KW-0597">Phosphoprotein</keyword>
<keyword evidence="4 10" id="KW-0808">Transferase</keyword>
<dbReference type="InterPro" id="IPR032821">
    <property type="entry name" value="PKS_assoc"/>
</dbReference>
<dbReference type="Pfam" id="PF02801">
    <property type="entry name" value="Ketoacyl-synt_C"/>
    <property type="match status" value="1"/>
</dbReference>
<dbReference type="Pfam" id="PF00698">
    <property type="entry name" value="Acyl_transf_1"/>
    <property type="match status" value="1"/>
</dbReference>
<dbReference type="SMART" id="SM00826">
    <property type="entry name" value="PKS_DH"/>
    <property type="match status" value="1"/>
</dbReference>
<dbReference type="InterPro" id="IPR009081">
    <property type="entry name" value="PP-bd_ACP"/>
</dbReference>
<feature type="domain" description="PKS/mFAS DH" evidence="9">
    <location>
        <begin position="1338"/>
        <end position="1619"/>
    </location>
</feature>
<accession>A0A2M9B832</accession>
<feature type="region of interest" description="C-terminal hotdog fold" evidence="5">
    <location>
        <begin position="1487"/>
        <end position="1619"/>
    </location>
</feature>
<feature type="region of interest" description="N-terminal hotdog fold" evidence="5">
    <location>
        <begin position="1338"/>
        <end position="1467"/>
    </location>
</feature>
<dbReference type="PROSITE" id="PS50075">
    <property type="entry name" value="CARRIER"/>
    <property type="match status" value="1"/>
</dbReference>
<dbReference type="SUPFAM" id="SSF53901">
    <property type="entry name" value="Thiolase-like"/>
    <property type="match status" value="1"/>
</dbReference>
<dbReference type="Pfam" id="PF00550">
    <property type="entry name" value="PP-binding"/>
    <property type="match status" value="1"/>
</dbReference>
<evidence type="ECO:0000256" key="6">
    <source>
        <dbReference type="SAM" id="MobiDB-lite"/>
    </source>
</evidence>
<feature type="compositionally biased region" description="Pro residues" evidence="6">
    <location>
        <begin position="1707"/>
        <end position="1727"/>
    </location>
</feature>
<dbReference type="Pfam" id="PF13561">
    <property type="entry name" value="adh_short_C2"/>
    <property type="match status" value="1"/>
</dbReference>
<dbReference type="InterPro" id="IPR016036">
    <property type="entry name" value="Malonyl_transacylase_ACP-bd"/>
</dbReference>
<evidence type="ECO:0000313" key="11">
    <source>
        <dbReference type="Proteomes" id="UP000230842"/>
    </source>
</evidence>
<name>A0A2M9B832_9ACTN</name>
<dbReference type="InterPro" id="IPR020841">
    <property type="entry name" value="PKS_Beta-ketoAc_synthase_dom"/>
</dbReference>
<evidence type="ECO:0000259" key="8">
    <source>
        <dbReference type="PROSITE" id="PS52004"/>
    </source>
</evidence>
<comment type="cofactor">
    <cofactor evidence="1">
        <name>pantetheine 4'-phosphate</name>
        <dbReference type="ChEBI" id="CHEBI:47942"/>
    </cofactor>
</comment>
<feature type="active site" description="Proton donor; for dehydratase activity" evidence="5">
    <location>
        <position position="1534"/>
    </location>
</feature>
<dbReference type="SMART" id="SM00827">
    <property type="entry name" value="PKS_AT"/>
    <property type="match status" value="1"/>
</dbReference>
<dbReference type="InterPro" id="IPR050091">
    <property type="entry name" value="PKS_NRPS_Biosynth_Enz"/>
</dbReference>
<dbReference type="PANTHER" id="PTHR43775">
    <property type="entry name" value="FATTY ACID SYNTHASE"/>
    <property type="match status" value="1"/>
</dbReference>
<dbReference type="SMART" id="SM00823">
    <property type="entry name" value="PKS_PP"/>
    <property type="match status" value="1"/>
</dbReference>
<dbReference type="InterPro" id="IPR018201">
    <property type="entry name" value="Ketoacyl_synth_AS"/>
</dbReference>
<evidence type="ECO:0000259" key="7">
    <source>
        <dbReference type="PROSITE" id="PS50075"/>
    </source>
</evidence>
<dbReference type="Gene3D" id="1.10.1200.10">
    <property type="entry name" value="ACP-like"/>
    <property type="match status" value="1"/>
</dbReference>
<evidence type="ECO:0000256" key="4">
    <source>
        <dbReference type="ARBA" id="ARBA00022679"/>
    </source>
</evidence>
<dbReference type="GO" id="GO:0006633">
    <property type="term" value="P:fatty acid biosynthetic process"/>
    <property type="evidence" value="ECO:0007669"/>
    <property type="project" value="InterPro"/>
</dbReference>
<dbReference type="SMART" id="SM00825">
    <property type="entry name" value="PKS_KS"/>
    <property type="match status" value="1"/>
</dbReference>
<comment type="caution">
    <text evidence="10">The sequence shown here is derived from an EMBL/GenBank/DDBJ whole genome shotgun (WGS) entry which is preliminary data.</text>
</comment>
<dbReference type="Pfam" id="PF16197">
    <property type="entry name" value="KAsynt_C_assoc"/>
    <property type="match status" value="1"/>
</dbReference>
<dbReference type="InterPro" id="IPR001227">
    <property type="entry name" value="Ac_transferase_dom_sf"/>
</dbReference>
<dbReference type="SUPFAM" id="SSF47336">
    <property type="entry name" value="ACP-like"/>
    <property type="match status" value="1"/>
</dbReference>
<dbReference type="GO" id="GO:0031177">
    <property type="term" value="F:phosphopantetheine binding"/>
    <property type="evidence" value="ECO:0007669"/>
    <property type="project" value="InterPro"/>
</dbReference>
<evidence type="ECO:0000256" key="2">
    <source>
        <dbReference type="ARBA" id="ARBA00022450"/>
    </source>
</evidence>
<dbReference type="OrthoDB" id="9808669at2"/>
<dbReference type="Gene3D" id="3.10.129.120">
    <property type="match status" value="1"/>
</dbReference>
<feature type="compositionally biased region" description="Low complexity" evidence="6">
    <location>
        <begin position="1693"/>
        <end position="1706"/>
    </location>
</feature>